<evidence type="ECO:0000256" key="7">
    <source>
        <dbReference type="ARBA" id="ARBA00023204"/>
    </source>
</evidence>
<dbReference type="GO" id="GO:0006281">
    <property type="term" value="P:DNA repair"/>
    <property type="evidence" value="ECO:0007669"/>
    <property type="project" value="UniProtKB-KW"/>
</dbReference>
<evidence type="ECO:0000256" key="2">
    <source>
        <dbReference type="ARBA" id="ARBA00022763"/>
    </source>
</evidence>
<evidence type="ECO:0000313" key="9">
    <source>
        <dbReference type="EMBL" id="GIM48509.1"/>
    </source>
</evidence>
<evidence type="ECO:0000256" key="5">
    <source>
        <dbReference type="ARBA" id="ARBA00022840"/>
    </source>
</evidence>
<gene>
    <name evidence="9" type="ORF">DNHGIG_40580</name>
</gene>
<dbReference type="InterPro" id="IPR011335">
    <property type="entry name" value="Restrct_endonuc-II-like"/>
</dbReference>
<keyword evidence="4" id="KW-0347">Helicase</keyword>
<protein>
    <recommendedName>
        <fullName evidence="8">PD-(D/E)XK endonuclease-like domain-containing protein</fullName>
    </recommendedName>
</protein>
<organism evidence="9 10">
    <name type="scientific">Collibacillus ludicampi</name>
    <dbReference type="NCBI Taxonomy" id="2771369"/>
    <lineage>
        <taxon>Bacteria</taxon>
        <taxon>Bacillati</taxon>
        <taxon>Bacillota</taxon>
        <taxon>Bacilli</taxon>
        <taxon>Bacillales</taxon>
        <taxon>Alicyclobacillaceae</taxon>
        <taxon>Collibacillus</taxon>
    </lineage>
</organism>
<dbReference type="GO" id="GO:0003677">
    <property type="term" value="F:DNA binding"/>
    <property type="evidence" value="ECO:0007669"/>
    <property type="project" value="UniProtKB-KW"/>
</dbReference>
<dbReference type="GO" id="GO:0005524">
    <property type="term" value="F:ATP binding"/>
    <property type="evidence" value="ECO:0007669"/>
    <property type="project" value="UniProtKB-KW"/>
</dbReference>
<keyword evidence="3" id="KW-0378">Hydrolase</keyword>
<keyword evidence="7" id="KW-0234">DNA repair</keyword>
<dbReference type="RefSeq" id="WP_282201556.1">
    <property type="nucleotide sequence ID" value="NZ_BOQE01000002.1"/>
</dbReference>
<dbReference type="InterPro" id="IPR038726">
    <property type="entry name" value="PDDEXK_AddAB-type"/>
</dbReference>
<name>A0AAV4LKX1_9BACL</name>
<keyword evidence="6" id="KW-0238">DNA-binding</keyword>
<dbReference type="Gene3D" id="3.90.320.10">
    <property type="match status" value="1"/>
</dbReference>
<dbReference type="PANTHER" id="PTHR36531">
    <property type="entry name" value="CRISPR-ASSOCIATED EXONUCLEASE CAS4"/>
    <property type="match status" value="1"/>
</dbReference>
<reference evidence="9" key="1">
    <citation type="journal article" date="2023" name="Int. J. Syst. Evol. Microbiol.">
        <title>Collibacillus ludicampi gen. nov., sp. nov., a new soil bacterium of the family Alicyclobacillaceae.</title>
        <authorList>
            <person name="Jojima T."/>
            <person name="Ioku Y."/>
            <person name="Fukuta Y."/>
            <person name="Shirasaka N."/>
            <person name="Matsumura Y."/>
            <person name="Mori M."/>
        </authorList>
    </citation>
    <scope>NUCLEOTIDE SEQUENCE</scope>
    <source>
        <strain evidence="9">TP075</strain>
    </source>
</reference>
<keyword evidence="2" id="KW-0227">DNA damage</keyword>
<dbReference type="EMBL" id="BOQE01000002">
    <property type="protein sequence ID" value="GIM48509.1"/>
    <property type="molecule type" value="Genomic_DNA"/>
</dbReference>
<dbReference type="SUPFAM" id="SSF52980">
    <property type="entry name" value="Restriction endonuclease-like"/>
    <property type="match status" value="1"/>
</dbReference>
<dbReference type="Proteomes" id="UP001057291">
    <property type="component" value="Unassembled WGS sequence"/>
</dbReference>
<evidence type="ECO:0000256" key="1">
    <source>
        <dbReference type="ARBA" id="ARBA00022741"/>
    </source>
</evidence>
<evidence type="ECO:0000259" key="8">
    <source>
        <dbReference type="Pfam" id="PF12705"/>
    </source>
</evidence>
<dbReference type="InterPro" id="IPR051827">
    <property type="entry name" value="Cas4_exonuclease"/>
</dbReference>
<sequence>MMNIFSFSRLNLYETCPRRFYLKYVEGMEEPPTEAAELGKAVHRYIELVLHGESDPMPIVLREAAVELKEKEIQDLALRYLKKHVTTPLQRYEGHIQVELDVRGAAFQGYIDLLDESGIVPVITDFKTGRVFYEPNDNMQLLIYAWLLHKKYGYEIVEARLWFLREAYKRAIKSVTYTKEDFEYAEQWIYETVNEIYGKLVQVDMEIVDALEAFPPRHGHACTYCPFAKHCRPDVAELPDEITAQTVEEVAGKILVLEQILAMAKEQLKAYAQTKGAVRVGDEAFTMRPSSRWTWPMEETKQALEELGQDPNEYLAFDNKSLQSLMQKDENAKEKLKTVGKEYITYSFVHMKAGDPHEERAAVLSSRRTSA</sequence>
<accession>A0AAV4LKX1</accession>
<comment type="caution">
    <text evidence="9">The sequence shown here is derived from an EMBL/GenBank/DDBJ whole genome shotgun (WGS) entry which is preliminary data.</text>
</comment>
<feature type="domain" description="PD-(D/E)XK endonuclease-like" evidence="8">
    <location>
        <begin position="5"/>
        <end position="232"/>
    </location>
</feature>
<keyword evidence="1" id="KW-0547">Nucleotide-binding</keyword>
<evidence type="ECO:0000256" key="4">
    <source>
        <dbReference type="ARBA" id="ARBA00022806"/>
    </source>
</evidence>
<keyword evidence="5" id="KW-0067">ATP-binding</keyword>
<dbReference type="AlphaFoldDB" id="A0AAV4LKX1"/>
<dbReference type="GO" id="GO:0016787">
    <property type="term" value="F:hydrolase activity"/>
    <property type="evidence" value="ECO:0007669"/>
    <property type="project" value="UniProtKB-KW"/>
</dbReference>
<dbReference type="InterPro" id="IPR011604">
    <property type="entry name" value="PDDEXK-like_dom_sf"/>
</dbReference>
<keyword evidence="10" id="KW-1185">Reference proteome</keyword>
<proteinExistence type="predicted"/>
<evidence type="ECO:0000256" key="6">
    <source>
        <dbReference type="ARBA" id="ARBA00023125"/>
    </source>
</evidence>
<evidence type="ECO:0000256" key="3">
    <source>
        <dbReference type="ARBA" id="ARBA00022801"/>
    </source>
</evidence>
<dbReference type="PANTHER" id="PTHR36531:SF2">
    <property type="entry name" value="CRISPR-ASSOCIATED EXONUCLEASE CAS4"/>
    <property type="match status" value="1"/>
</dbReference>
<dbReference type="GO" id="GO:0004386">
    <property type="term" value="F:helicase activity"/>
    <property type="evidence" value="ECO:0007669"/>
    <property type="project" value="UniProtKB-KW"/>
</dbReference>
<dbReference type="Pfam" id="PF12705">
    <property type="entry name" value="PDDEXK_1"/>
    <property type="match status" value="1"/>
</dbReference>
<evidence type="ECO:0000313" key="10">
    <source>
        <dbReference type="Proteomes" id="UP001057291"/>
    </source>
</evidence>